<feature type="domain" description="AFP-like" evidence="1">
    <location>
        <begin position="296"/>
        <end position="353"/>
    </location>
</feature>
<protein>
    <submittedName>
        <fullName evidence="2">Unannotated protein</fullName>
    </submittedName>
</protein>
<dbReference type="SMART" id="SM00858">
    <property type="entry name" value="SAF"/>
    <property type="match status" value="1"/>
</dbReference>
<name>A0A6J6VEG1_9ZZZZ</name>
<evidence type="ECO:0000259" key="1">
    <source>
        <dbReference type="PROSITE" id="PS50844"/>
    </source>
</evidence>
<evidence type="ECO:0000313" key="2">
    <source>
        <dbReference type="EMBL" id="CAB4769278.1"/>
    </source>
</evidence>
<dbReference type="Gene3D" id="3.20.20.70">
    <property type="entry name" value="Aldolase class I"/>
    <property type="match status" value="1"/>
</dbReference>
<dbReference type="InterPro" id="IPR013974">
    <property type="entry name" value="SAF"/>
</dbReference>
<dbReference type="Pfam" id="PF03102">
    <property type="entry name" value="NeuB"/>
    <property type="match status" value="1"/>
</dbReference>
<reference evidence="2" key="1">
    <citation type="submission" date="2020-05" db="EMBL/GenBank/DDBJ databases">
        <authorList>
            <person name="Chiriac C."/>
            <person name="Salcher M."/>
            <person name="Ghai R."/>
            <person name="Kavagutti S V."/>
        </authorList>
    </citation>
    <scope>NUCLEOTIDE SEQUENCE</scope>
</reference>
<dbReference type="EMBL" id="CAEZZM010000150">
    <property type="protein sequence ID" value="CAB4769278.1"/>
    <property type="molecule type" value="Genomic_DNA"/>
</dbReference>
<dbReference type="GO" id="GO:0047444">
    <property type="term" value="F:N-acylneuraminate-9-phosphate synthase activity"/>
    <property type="evidence" value="ECO:0007669"/>
    <property type="project" value="TreeGrafter"/>
</dbReference>
<dbReference type="InterPro" id="IPR057736">
    <property type="entry name" value="SAF_PseI/NeuA/NeuB"/>
</dbReference>
<dbReference type="PROSITE" id="PS50844">
    <property type="entry name" value="AFP_LIKE"/>
    <property type="match status" value="1"/>
</dbReference>
<dbReference type="InterPro" id="IPR013132">
    <property type="entry name" value="PseI/NeuA/B-like_N"/>
</dbReference>
<dbReference type="Gene3D" id="3.90.1210.10">
    <property type="entry name" value="Antifreeze-like/N-acetylneuraminic acid synthase C-terminal domain"/>
    <property type="match status" value="1"/>
</dbReference>
<dbReference type="Pfam" id="PF08666">
    <property type="entry name" value="SAF"/>
    <property type="match status" value="1"/>
</dbReference>
<dbReference type="InterPro" id="IPR036732">
    <property type="entry name" value="AFP_Neu5c_C_sf"/>
</dbReference>
<dbReference type="GO" id="GO:0016051">
    <property type="term" value="P:carbohydrate biosynthetic process"/>
    <property type="evidence" value="ECO:0007669"/>
    <property type="project" value="InterPro"/>
</dbReference>
<dbReference type="InterPro" id="IPR006190">
    <property type="entry name" value="SAF_AFP_Neu5Ac"/>
</dbReference>
<organism evidence="2">
    <name type="scientific">freshwater metagenome</name>
    <dbReference type="NCBI Taxonomy" id="449393"/>
    <lineage>
        <taxon>unclassified sequences</taxon>
        <taxon>metagenomes</taxon>
        <taxon>ecological metagenomes</taxon>
    </lineage>
</organism>
<dbReference type="SUPFAM" id="SSF51569">
    <property type="entry name" value="Aldolase"/>
    <property type="match status" value="1"/>
</dbReference>
<dbReference type="InterPro" id="IPR051690">
    <property type="entry name" value="PseI-like"/>
</dbReference>
<sequence>MVDIKLGSMTVTPTGRPYVIAEIGVNHEGSLETAKRLIELAHEGGAHGAKFQSYKANTLASKKSPAYWDTSKEATLSQHELFQKYDNFEAEDYAALAAHANKVGIDFISTPFDDEAVDYLAPLVPFFKIASADITNTPLLRRVARVGKPVVLSTGASTLDEVDGALATLRDAGATEIALLHCILNYPCENINAHVRMIAGLQDRYPDHIIGYSDHTVPDPEMTAMSVAYALGAVVLEKHFTHDKTLPGNDHYHAMDVHDLARFMARIGTIADMLGTDRAKAPIANEDIARLNARRSIVIARDLAEGHTIVEADITYKRPGTGVSPLHWDEVIGMRTKRSMQEDDVLTWDDLVR</sequence>
<accession>A0A6J6VEG1</accession>
<dbReference type="CDD" id="cd11615">
    <property type="entry name" value="SAF_NeuB_like"/>
    <property type="match status" value="1"/>
</dbReference>
<dbReference type="PANTHER" id="PTHR42966">
    <property type="entry name" value="N-ACETYLNEURAMINATE SYNTHASE"/>
    <property type="match status" value="1"/>
</dbReference>
<dbReference type="SUPFAM" id="SSF51269">
    <property type="entry name" value="AFP III-like domain"/>
    <property type="match status" value="1"/>
</dbReference>
<gene>
    <name evidence="2" type="ORF">UFOPK2872_01065</name>
</gene>
<proteinExistence type="predicted"/>
<dbReference type="AlphaFoldDB" id="A0A6J6VEG1"/>
<dbReference type="PANTHER" id="PTHR42966:SF1">
    <property type="entry name" value="SIALIC ACID SYNTHASE"/>
    <property type="match status" value="1"/>
</dbReference>
<dbReference type="InterPro" id="IPR013785">
    <property type="entry name" value="Aldolase_TIM"/>
</dbReference>